<keyword evidence="9" id="KW-0961">Cell wall biogenesis/degradation</keyword>
<evidence type="ECO:0000256" key="8">
    <source>
        <dbReference type="ARBA" id="ARBA00023295"/>
    </source>
</evidence>
<feature type="signal peptide" evidence="13">
    <location>
        <begin position="1"/>
        <end position="24"/>
    </location>
</feature>
<dbReference type="SMART" id="SM00710">
    <property type="entry name" value="PbH1"/>
    <property type="match status" value="4"/>
</dbReference>
<organism evidence="14 15">
    <name type="scientific">Acacia crassicarpa</name>
    <name type="common">northern wattle</name>
    <dbReference type="NCBI Taxonomy" id="499986"/>
    <lineage>
        <taxon>Eukaryota</taxon>
        <taxon>Viridiplantae</taxon>
        <taxon>Streptophyta</taxon>
        <taxon>Embryophyta</taxon>
        <taxon>Tracheophyta</taxon>
        <taxon>Spermatophyta</taxon>
        <taxon>Magnoliopsida</taxon>
        <taxon>eudicotyledons</taxon>
        <taxon>Gunneridae</taxon>
        <taxon>Pentapetalae</taxon>
        <taxon>rosids</taxon>
        <taxon>fabids</taxon>
        <taxon>Fabales</taxon>
        <taxon>Fabaceae</taxon>
        <taxon>Caesalpinioideae</taxon>
        <taxon>mimosoid clade</taxon>
        <taxon>Acacieae</taxon>
        <taxon>Acacia</taxon>
    </lineage>
</organism>
<evidence type="ECO:0000256" key="12">
    <source>
        <dbReference type="RuleBase" id="RU361169"/>
    </source>
</evidence>
<dbReference type="InterPro" id="IPR006626">
    <property type="entry name" value="PbH1"/>
</dbReference>
<name>A0AAE1TJ95_9FABA</name>
<evidence type="ECO:0000256" key="5">
    <source>
        <dbReference type="ARBA" id="ARBA00022525"/>
    </source>
</evidence>
<protein>
    <recommendedName>
        <fullName evidence="3">endo-polygalacturonase</fullName>
        <ecNumber evidence="3">3.2.1.15</ecNumber>
    </recommendedName>
</protein>
<dbReference type="PROSITE" id="PS00502">
    <property type="entry name" value="POLYGALACTURONASE"/>
    <property type="match status" value="1"/>
</dbReference>
<keyword evidence="6 13" id="KW-0732">Signal</keyword>
<comment type="subcellular location">
    <subcellularLocation>
        <location evidence="1">Secreted</location>
        <location evidence="1">Cell wall</location>
    </subcellularLocation>
</comment>
<dbReference type="FunFam" id="2.160.20.10:FF:000028">
    <property type="entry name" value="Polygalacturonase QRT2"/>
    <property type="match status" value="1"/>
</dbReference>
<keyword evidence="5" id="KW-0964">Secreted</keyword>
<evidence type="ECO:0000313" key="14">
    <source>
        <dbReference type="EMBL" id="KAK4285499.1"/>
    </source>
</evidence>
<accession>A0AAE1TJ95</accession>
<feature type="chain" id="PRO_5041931638" description="endo-polygalacturonase" evidence="13">
    <location>
        <begin position="25"/>
        <end position="428"/>
    </location>
</feature>
<dbReference type="EMBL" id="JAWXYG010000001">
    <property type="protein sequence ID" value="KAK4285499.1"/>
    <property type="molecule type" value="Genomic_DNA"/>
</dbReference>
<comment type="similarity">
    <text evidence="2 12">Belongs to the glycosyl hydrolase 28 family.</text>
</comment>
<dbReference type="InterPro" id="IPR012334">
    <property type="entry name" value="Pectin_lyas_fold"/>
</dbReference>
<reference evidence="14" key="1">
    <citation type="submission" date="2023-10" db="EMBL/GenBank/DDBJ databases">
        <title>Chromosome-level genome of the transformable northern wattle, Acacia crassicarpa.</title>
        <authorList>
            <person name="Massaro I."/>
            <person name="Sinha N.R."/>
            <person name="Poethig S."/>
            <person name="Leichty A.R."/>
        </authorList>
    </citation>
    <scope>NUCLEOTIDE SEQUENCE</scope>
    <source>
        <strain evidence="14">Acra3RX</strain>
        <tissue evidence="14">Leaf</tissue>
    </source>
</reference>
<comment type="catalytic activity">
    <reaction evidence="10">
        <text>(1,4-alpha-D-galacturonosyl)n+m + H2O = (1,4-alpha-D-galacturonosyl)n + (1,4-alpha-D-galacturonosyl)m.</text>
        <dbReference type="EC" id="3.2.1.15"/>
    </reaction>
</comment>
<gene>
    <name evidence="14" type="ORF">QN277_002190</name>
</gene>
<keyword evidence="7 12" id="KW-0378">Hydrolase</keyword>
<dbReference type="GO" id="GO:0010047">
    <property type="term" value="P:fruit dehiscence"/>
    <property type="evidence" value="ECO:0007669"/>
    <property type="project" value="UniProtKB-ARBA"/>
</dbReference>
<evidence type="ECO:0000256" key="4">
    <source>
        <dbReference type="ARBA" id="ARBA00022512"/>
    </source>
</evidence>
<dbReference type="EC" id="3.2.1.15" evidence="3"/>
<evidence type="ECO:0000313" key="15">
    <source>
        <dbReference type="Proteomes" id="UP001293593"/>
    </source>
</evidence>
<keyword evidence="4" id="KW-0134">Cell wall</keyword>
<dbReference type="InterPro" id="IPR000743">
    <property type="entry name" value="Glyco_hydro_28"/>
</dbReference>
<comment type="caution">
    <text evidence="14">The sequence shown here is derived from an EMBL/GenBank/DDBJ whole genome shotgun (WGS) entry which is preliminary data.</text>
</comment>
<dbReference type="GO" id="GO:0005975">
    <property type="term" value="P:carbohydrate metabolic process"/>
    <property type="evidence" value="ECO:0007669"/>
    <property type="project" value="InterPro"/>
</dbReference>
<evidence type="ECO:0000256" key="10">
    <source>
        <dbReference type="ARBA" id="ARBA00034074"/>
    </source>
</evidence>
<evidence type="ECO:0000256" key="2">
    <source>
        <dbReference type="ARBA" id="ARBA00008834"/>
    </source>
</evidence>
<dbReference type="Pfam" id="PF00295">
    <property type="entry name" value="Glyco_hydro_28"/>
    <property type="match status" value="1"/>
</dbReference>
<evidence type="ECO:0000256" key="11">
    <source>
        <dbReference type="PROSITE-ProRule" id="PRU10052"/>
    </source>
</evidence>
<evidence type="ECO:0000256" key="1">
    <source>
        <dbReference type="ARBA" id="ARBA00004191"/>
    </source>
</evidence>
<dbReference type="SUPFAM" id="SSF51126">
    <property type="entry name" value="Pectin lyase-like"/>
    <property type="match status" value="1"/>
</dbReference>
<dbReference type="AlphaFoldDB" id="A0AAE1TJ95"/>
<dbReference type="Proteomes" id="UP001293593">
    <property type="component" value="Unassembled WGS sequence"/>
</dbReference>
<dbReference type="GO" id="GO:0009901">
    <property type="term" value="P:anther dehiscence"/>
    <property type="evidence" value="ECO:0007669"/>
    <property type="project" value="UniProtKB-ARBA"/>
</dbReference>
<evidence type="ECO:0000256" key="9">
    <source>
        <dbReference type="ARBA" id="ARBA00023316"/>
    </source>
</evidence>
<sequence>MFPKIPLPSILLIISLISLPFCFGSHIHHKSLNAPKHEHFGLMRRSHRASKVPSSSNQATLSVDDYGAKASGNDDSEAFMNAWKEACSSGSTLVVPENKVYHLKPVKFSGPCQPDTAFMVYGTIMAWSDMSAYEEDRRFWIQFVGIKNFRVDGAGKGTIDGNGKIWWQHSCKTNKNLPCKDAPTAVTFSQCNNLIVQNLKFQDPQQMHMNFDQSVNVRVSSLIVQAPGNSPNTDGIHVTGTQNMFISNSVIGTGDDCISIVSGSSNVRATDITCGPGHGISIGSLGADDAEAEVSNVVVDGATLIGTMNGVRIKTWQGGSGYAKGIKFMNIDMRNVSNPIIIDQNYCDEKQPCHQQGSAVQLSDVVYQNIRGTSASEVAIKFDCSQTEPCRDITVEDVFLKTQGRGETVATCDNVRFVNRGNIVPQCS</sequence>
<proteinExistence type="inferred from homology"/>
<dbReference type="Gene3D" id="2.160.20.10">
    <property type="entry name" value="Single-stranded right-handed beta-helix, Pectin lyase-like"/>
    <property type="match status" value="1"/>
</dbReference>
<dbReference type="InterPro" id="IPR011050">
    <property type="entry name" value="Pectin_lyase_fold/virulence"/>
</dbReference>
<evidence type="ECO:0000256" key="13">
    <source>
        <dbReference type="SAM" id="SignalP"/>
    </source>
</evidence>
<keyword evidence="8 12" id="KW-0326">Glycosidase</keyword>
<feature type="active site" evidence="11">
    <location>
        <position position="278"/>
    </location>
</feature>
<evidence type="ECO:0000256" key="7">
    <source>
        <dbReference type="ARBA" id="ARBA00022801"/>
    </source>
</evidence>
<dbReference type="PANTHER" id="PTHR31375">
    <property type="match status" value="1"/>
</dbReference>
<evidence type="ECO:0000256" key="3">
    <source>
        <dbReference type="ARBA" id="ARBA00012736"/>
    </source>
</evidence>
<dbReference type="GO" id="GO:0004650">
    <property type="term" value="F:polygalacturonase activity"/>
    <property type="evidence" value="ECO:0007669"/>
    <property type="project" value="UniProtKB-EC"/>
</dbReference>
<evidence type="ECO:0000256" key="6">
    <source>
        <dbReference type="ARBA" id="ARBA00022729"/>
    </source>
</evidence>
<dbReference type="GO" id="GO:0009830">
    <property type="term" value="P:cell wall modification involved in abscission"/>
    <property type="evidence" value="ECO:0007669"/>
    <property type="project" value="UniProtKB-ARBA"/>
</dbReference>
<keyword evidence="15" id="KW-1185">Reference proteome</keyword>